<dbReference type="RefSeq" id="WP_191309628.1">
    <property type="nucleotide sequence ID" value="NZ_BNAW01000008.1"/>
</dbReference>
<dbReference type="InterPro" id="IPR050955">
    <property type="entry name" value="Plant_Biomass_Hydrol_Est"/>
</dbReference>
<comment type="caution">
    <text evidence="4">The sequence shown here is derived from an EMBL/GenBank/DDBJ whole genome shotgun (WGS) entry which is preliminary data.</text>
</comment>
<proteinExistence type="predicted"/>
<keyword evidence="2" id="KW-0378">Hydrolase</keyword>
<dbReference type="Pfam" id="PF10503">
    <property type="entry name" value="Esterase_PHB"/>
    <property type="match status" value="1"/>
</dbReference>
<dbReference type="InterPro" id="IPR029058">
    <property type="entry name" value="AB_hydrolase_fold"/>
</dbReference>
<evidence type="ECO:0000313" key="4">
    <source>
        <dbReference type="EMBL" id="GHG08046.1"/>
    </source>
</evidence>
<sequence>MRKLAFAGLAAITAAVLTTVGVAAADPPPSSLVQVPDFGANPGNLAMYTYTPAGLGTGRPVVVALHGCTQSAADYHAHSGWPELADRWRFEMVFPQTSTANNSLKCFTWFDPADDTRGKGEAASIKSMVDKAVADHGSDRSRVFVTGLSAGGGMAADLLAAYPDVFAGGGIDAGLPAQCATSITQASSCQQNDQRLTPAQWASKVKAQYPGYGGPWPRVAIWQGTGDYTVYPVNGTELRDQWTAVHGVSQTPTSTQSLPGGTTLTTYADKVQLYSIAGMGHGTAVDPGSGPTQCGSTGAYFLAGICSSYYTGVFFGLDNGSGTTTPPPTTSTTTTTTAPAGTCVSASNYAHTQAGRAHQSAGQTYANGSNQAMGLWNTFTVHALRETSPGYWVLADGQC</sequence>
<dbReference type="SUPFAM" id="SSF53474">
    <property type="entry name" value="alpha/beta-Hydrolases"/>
    <property type="match status" value="2"/>
</dbReference>
<evidence type="ECO:0000256" key="2">
    <source>
        <dbReference type="ARBA" id="ARBA00022801"/>
    </source>
</evidence>
<feature type="chain" id="PRO_5046536743" evidence="3">
    <location>
        <begin position="26"/>
        <end position="399"/>
    </location>
</feature>
<evidence type="ECO:0000256" key="1">
    <source>
        <dbReference type="ARBA" id="ARBA00022729"/>
    </source>
</evidence>
<dbReference type="PANTHER" id="PTHR43037">
    <property type="entry name" value="UNNAMED PRODUCT-RELATED"/>
    <property type="match status" value="1"/>
</dbReference>
<gene>
    <name evidence="4" type="ORF">GCM10017567_25710</name>
</gene>
<dbReference type="Proteomes" id="UP000649955">
    <property type="component" value="Unassembled WGS sequence"/>
</dbReference>
<reference evidence="5" key="1">
    <citation type="journal article" date="2019" name="Int. J. Syst. Evol. Microbiol.">
        <title>The Global Catalogue of Microorganisms (GCM) 10K type strain sequencing project: providing services to taxonomists for standard genome sequencing and annotation.</title>
        <authorList>
            <consortium name="The Broad Institute Genomics Platform"/>
            <consortium name="The Broad Institute Genome Sequencing Center for Infectious Disease"/>
            <person name="Wu L."/>
            <person name="Ma J."/>
        </authorList>
    </citation>
    <scope>NUCLEOTIDE SEQUENCE [LARGE SCALE GENOMIC DNA]</scope>
    <source>
        <strain evidence="5">CGMCC 4.7680</strain>
    </source>
</reference>
<protein>
    <submittedName>
        <fullName evidence="4">Feruloyl esterase</fullName>
    </submittedName>
</protein>
<evidence type="ECO:0000313" key="5">
    <source>
        <dbReference type="Proteomes" id="UP000649955"/>
    </source>
</evidence>
<accession>A0ABQ3KBE6</accession>
<feature type="signal peptide" evidence="3">
    <location>
        <begin position="1"/>
        <end position="25"/>
    </location>
</feature>
<keyword evidence="1 3" id="KW-0732">Signal</keyword>
<dbReference type="InterPro" id="IPR010126">
    <property type="entry name" value="Esterase_phb"/>
</dbReference>
<evidence type="ECO:0000256" key="3">
    <source>
        <dbReference type="SAM" id="SignalP"/>
    </source>
</evidence>
<organism evidence="4 5">
    <name type="scientific">Amycolatopsis bullii</name>
    <dbReference type="NCBI Taxonomy" id="941987"/>
    <lineage>
        <taxon>Bacteria</taxon>
        <taxon>Bacillati</taxon>
        <taxon>Actinomycetota</taxon>
        <taxon>Actinomycetes</taxon>
        <taxon>Pseudonocardiales</taxon>
        <taxon>Pseudonocardiaceae</taxon>
        <taxon>Amycolatopsis</taxon>
    </lineage>
</organism>
<name>A0ABQ3KBE6_9PSEU</name>
<dbReference type="NCBIfam" id="TIGR01840">
    <property type="entry name" value="esterase_phb"/>
    <property type="match status" value="1"/>
</dbReference>
<dbReference type="Gene3D" id="3.40.50.1820">
    <property type="entry name" value="alpha/beta hydrolase"/>
    <property type="match status" value="1"/>
</dbReference>
<keyword evidence="5" id="KW-1185">Reference proteome</keyword>
<dbReference type="PANTHER" id="PTHR43037:SF1">
    <property type="entry name" value="BLL1128 PROTEIN"/>
    <property type="match status" value="1"/>
</dbReference>
<dbReference type="EMBL" id="BNAW01000008">
    <property type="protein sequence ID" value="GHG08046.1"/>
    <property type="molecule type" value="Genomic_DNA"/>
</dbReference>